<dbReference type="Proteomes" id="UP001142462">
    <property type="component" value="Unassembled WGS sequence"/>
</dbReference>
<dbReference type="InterPro" id="IPR029010">
    <property type="entry name" value="ThuA-like"/>
</dbReference>
<dbReference type="Gene3D" id="3.40.50.880">
    <property type="match status" value="1"/>
</dbReference>
<gene>
    <name evidence="2" type="ORF">GCM10017576_14070</name>
</gene>
<dbReference type="RefSeq" id="WP_271172991.1">
    <property type="nucleotide sequence ID" value="NZ_BSEJ01000005.1"/>
</dbReference>
<evidence type="ECO:0000313" key="3">
    <source>
        <dbReference type="Proteomes" id="UP001142462"/>
    </source>
</evidence>
<evidence type="ECO:0000313" key="2">
    <source>
        <dbReference type="EMBL" id="GLJ61278.1"/>
    </source>
</evidence>
<reference evidence="2" key="1">
    <citation type="journal article" date="2014" name="Int. J. Syst. Evol. Microbiol.">
        <title>Complete genome sequence of Corynebacterium casei LMG S-19264T (=DSM 44701T), isolated from a smear-ripened cheese.</title>
        <authorList>
            <consortium name="US DOE Joint Genome Institute (JGI-PGF)"/>
            <person name="Walter F."/>
            <person name="Albersmeier A."/>
            <person name="Kalinowski J."/>
            <person name="Ruckert C."/>
        </authorList>
    </citation>
    <scope>NUCLEOTIDE SEQUENCE</scope>
    <source>
        <strain evidence="2">VKM Ac-1020</strain>
    </source>
</reference>
<sequence length="294" mass="32818">MTPKPIRTLIVTGMTDVHHDWRKTTPALVALLESTGRFDVRVSEEFRGATADTLRPYDLVVLNYYGRRDPWRDVPEERFGEETERALFDFVASGKGLVAYHPTLAGGVGWDPEYERLLGGVMREDTSRRAPNNDFLLRTAEAHPITDGWPAEFPHYGDDLYVDLRWPEGVRKTILLTGWDNPLRYTQVPAQWRALPGMGEEHPVAWTVEYGAGRSASIGIGHDVAAIGHPAFRALFPRAAEWAATGEVTIPTPEDLGEPVEGGDWWPTTLEPMVRRMFDDWVAAGEPATQKGGA</sequence>
<proteinExistence type="predicted"/>
<dbReference type="AlphaFoldDB" id="A0A9W6H2W8"/>
<evidence type="ECO:0000259" key="1">
    <source>
        <dbReference type="Pfam" id="PF06283"/>
    </source>
</evidence>
<dbReference type="InterPro" id="IPR029062">
    <property type="entry name" value="Class_I_gatase-like"/>
</dbReference>
<reference evidence="2" key="2">
    <citation type="submission" date="2023-01" db="EMBL/GenBank/DDBJ databases">
        <authorList>
            <person name="Sun Q."/>
            <person name="Evtushenko L."/>
        </authorList>
    </citation>
    <scope>NUCLEOTIDE SEQUENCE</scope>
    <source>
        <strain evidence="2">VKM Ac-1020</strain>
    </source>
</reference>
<comment type="caution">
    <text evidence="2">The sequence shown here is derived from an EMBL/GenBank/DDBJ whole genome shotgun (WGS) entry which is preliminary data.</text>
</comment>
<name>A0A9W6H2W8_9MICO</name>
<dbReference type="PANTHER" id="PTHR40469">
    <property type="entry name" value="SECRETED GLYCOSYL HYDROLASE"/>
    <property type="match status" value="1"/>
</dbReference>
<dbReference type="Pfam" id="PF06283">
    <property type="entry name" value="ThuA"/>
    <property type="match status" value="1"/>
</dbReference>
<dbReference type="SUPFAM" id="SSF52317">
    <property type="entry name" value="Class I glutamine amidotransferase-like"/>
    <property type="match status" value="1"/>
</dbReference>
<organism evidence="2 3">
    <name type="scientific">Microbacterium barkeri</name>
    <dbReference type="NCBI Taxonomy" id="33917"/>
    <lineage>
        <taxon>Bacteria</taxon>
        <taxon>Bacillati</taxon>
        <taxon>Actinomycetota</taxon>
        <taxon>Actinomycetes</taxon>
        <taxon>Micrococcales</taxon>
        <taxon>Microbacteriaceae</taxon>
        <taxon>Microbacterium</taxon>
    </lineage>
</organism>
<dbReference type="PANTHER" id="PTHR40469:SF2">
    <property type="entry name" value="GALACTOSE-BINDING DOMAIN-LIKE SUPERFAMILY PROTEIN"/>
    <property type="match status" value="1"/>
</dbReference>
<feature type="domain" description="ThuA-like" evidence="1">
    <location>
        <begin position="8"/>
        <end position="243"/>
    </location>
</feature>
<keyword evidence="3" id="KW-1185">Reference proteome</keyword>
<protein>
    <recommendedName>
        <fullName evidence="1">ThuA-like domain-containing protein</fullName>
    </recommendedName>
</protein>
<accession>A0A9W6H2W8</accession>
<dbReference type="EMBL" id="BSEJ01000005">
    <property type="protein sequence ID" value="GLJ61278.1"/>
    <property type="molecule type" value="Genomic_DNA"/>
</dbReference>